<evidence type="ECO:0000256" key="1">
    <source>
        <dbReference type="ARBA" id="ARBA00022598"/>
    </source>
</evidence>
<dbReference type="GO" id="GO:0006260">
    <property type="term" value="P:DNA replication"/>
    <property type="evidence" value="ECO:0007669"/>
    <property type="project" value="UniProtKB-KW"/>
</dbReference>
<dbReference type="SUPFAM" id="SSF50249">
    <property type="entry name" value="Nucleic acid-binding proteins"/>
    <property type="match status" value="1"/>
</dbReference>
<dbReference type="EMBL" id="CP072133">
    <property type="protein sequence ID" value="QTH72357.1"/>
    <property type="molecule type" value="Genomic_DNA"/>
</dbReference>
<dbReference type="PANTHER" id="PTHR47810">
    <property type="entry name" value="DNA LIGASE"/>
    <property type="match status" value="1"/>
</dbReference>
<keyword evidence="7" id="KW-1185">Reference proteome</keyword>
<dbReference type="InterPro" id="IPR012340">
    <property type="entry name" value="NA-bd_OB-fold"/>
</dbReference>
<dbReference type="Gene3D" id="3.30.1490.70">
    <property type="match status" value="1"/>
</dbReference>
<evidence type="ECO:0000313" key="6">
    <source>
        <dbReference type="EMBL" id="QTH72357.1"/>
    </source>
</evidence>
<dbReference type="Pfam" id="PF14743">
    <property type="entry name" value="DNA_ligase_OB_2"/>
    <property type="match status" value="1"/>
</dbReference>
<keyword evidence="2" id="KW-0235">DNA replication</keyword>
<name>A0A975HLW7_9GAMM</name>
<feature type="domain" description="DNA ligase OB-like" evidence="5">
    <location>
        <begin position="173"/>
        <end position="238"/>
    </location>
</feature>
<keyword evidence="3" id="KW-0227">DNA damage</keyword>
<dbReference type="GO" id="GO:0016874">
    <property type="term" value="F:ligase activity"/>
    <property type="evidence" value="ECO:0007669"/>
    <property type="project" value="UniProtKB-KW"/>
</dbReference>
<dbReference type="CDD" id="cd08041">
    <property type="entry name" value="OBF_kDNA_ligase_like"/>
    <property type="match status" value="1"/>
</dbReference>
<gene>
    <name evidence="6" type="ORF">J5O05_05785</name>
</gene>
<dbReference type="Gene3D" id="3.30.470.30">
    <property type="entry name" value="DNA ligase/mRNA capping enzyme"/>
    <property type="match status" value="1"/>
</dbReference>
<evidence type="ECO:0000256" key="2">
    <source>
        <dbReference type="ARBA" id="ARBA00022705"/>
    </source>
</evidence>
<keyword evidence="1 6" id="KW-0436">Ligase</keyword>
<dbReference type="KEGG" id="pxi:J5O05_05785"/>
<keyword evidence="4" id="KW-0234">DNA repair</keyword>
<dbReference type="GO" id="GO:0006281">
    <property type="term" value="P:DNA repair"/>
    <property type="evidence" value="ECO:0007669"/>
    <property type="project" value="UniProtKB-KW"/>
</dbReference>
<accession>A0A975HLW7</accession>
<dbReference type="CDD" id="cd07896">
    <property type="entry name" value="Adenylation_kDNA_ligase_like"/>
    <property type="match status" value="1"/>
</dbReference>
<protein>
    <submittedName>
        <fullName evidence="6">DNA ligase</fullName>
    </submittedName>
</protein>
<evidence type="ECO:0000256" key="4">
    <source>
        <dbReference type="ARBA" id="ARBA00023204"/>
    </source>
</evidence>
<dbReference type="NCBIfam" id="NF006592">
    <property type="entry name" value="PRK09125.1"/>
    <property type="match status" value="1"/>
</dbReference>
<dbReference type="SUPFAM" id="SSF56091">
    <property type="entry name" value="DNA ligase/mRNA capping enzyme, catalytic domain"/>
    <property type="match status" value="1"/>
</dbReference>
<evidence type="ECO:0000259" key="5">
    <source>
        <dbReference type="Pfam" id="PF14743"/>
    </source>
</evidence>
<dbReference type="Gene3D" id="2.40.50.140">
    <property type="entry name" value="Nucleic acid-binding proteins"/>
    <property type="match status" value="1"/>
</dbReference>
<dbReference type="Proteomes" id="UP000664904">
    <property type="component" value="Chromosome"/>
</dbReference>
<proteinExistence type="predicted"/>
<dbReference type="InterPro" id="IPR050326">
    <property type="entry name" value="NAD_dep_DNA_ligaseB"/>
</dbReference>
<dbReference type="AlphaFoldDB" id="A0A975HLW7"/>
<evidence type="ECO:0000313" key="7">
    <source>
        <dbReference type="Proteomes" id="UP000664904"/>
    </source>
</evidence>
<sequence length="241" mass="27890">MDRYLVSEKFDGVRAYWDGKRLMTRTGQPIFAPGWFTEPLPATDLDGELWINYGEFERVSGLVRRHQIDDTAWEQVKYLIFDAPKLQGTFVERYAELRKRFRTQASTHLQLIEQKEIPSEQLLERWLQEIVLRGGEGLILHRKDALHQAGRTGAVLKYKPYQDEEAKVIGHQPGKGKFRNMLGALIVENKQGLIFELGTGFNMSERIKPPAIGSIVTFRYQGKTKNGKPRFARFLRVRDVL</sequence>
<dbReference type="InterPro" id="IPR029319">
    <property type="entry name" value="DNA_ligase_OB"/>
</dbReference>
<dbReference type="PANTHER" id="PTHR47810:SF1">
    <property type="entry name" value="DNA LIGASE B"/>
    <property type="match status" value="1"/>
</dbReference>
<reference evidence="6" key="1">
    <citation type="submission" date="2021-03" db="EMBL/GenBank/DDBJ databases">
        <title>Complete Genome of Pseudoalteromonas xiamenensis STKMTI.2, a new potential marine bacterium producing anti-Vibrio compounds.</title>
        <authorList>
            <person name="Handayani D.P."/>
            <person name="Isnansetyo A."/>
            <person name="Istiqomah I."/>
            <person name="Jumina J."/>
        </authorList>
    </citation>
    <scope>NUCLEOTIDE SEQUENCE</scope>
    <source>
        <strain evidence="6">STKMTI.2</strain>
    </source>
</reference>
<organism evidence="6 7">
    <name type="scientific">Pseudoalteromonas xiamenensis</name>
    <dbReference type="NCBI Taxonomy" id="882626"/>
    <lineage>
        <taxon>Bacteria</taxon>
        <taxon>Pseudomonadati</taxon>
        <taxon>Pseudomonadota</taxon>
        <taxon>Gammaproteobacteria</taxon>
        <taxon>Alteromonadales</taxon>
        <taxon>Pseudoalteromonadaceae</taxon>
        <taxon>Pseudoalteromonas</taxon>
    </lineage>
</organism>
<evidence type="ECO:0000256" key="3">
    <source>
        <dbReference type="ARBA" id="ARBA00022763"/>
    </source>
</evidence>